<evidence type="ECO:0000256" key="11">
    <source>
        <dbReference type="ARBA" id="ARBA00023236"/>
    </source>
</evidence>
<comment type="similarity">
    <text evidence="1 12 13">Belongs to the peptidase S24 family.</text>
</comment>
<organism evidence="16 17">
    <name type="scientific">Bombilactobacillus mellifer</name>
    <dbReference type="NCBI Taxonomy" id="1218492"/>
    <lineage>
        <taxon>Bacteria</taxon>
        <taxon>Bacillati</taxon>
        <taxon>Bacillota</taxon>
        <taxon>Bacilli</taxon>
        <taxon>Lactobacillales</taxon>
        <taxon>Lactobacillaceae</taxon>
        <taxon>Bombilactobacillus</taxon>
    </lineage>
</organism>
<dbReference type="FunFam" id="2.10.109.10:FF:000001">
    <property type="entry name" value="LexA repressor"/>
    <property type="match status" value="1"/>
</dbReference>
<dbReference type="InterPro" id="IPR006197">
    <property type="entry name" value="Peptidase_S24_LexA"/>
</dbReference>
<comment type="function">
    <text evidence="12">Represses a number of genes involved in the response to DNA damage (SOS response), including recA and lexA. In the presence of single-stranded DNA, RecA interacts with LexA causing an autocatalytic cleavage which disrupts the DNA-binding part of LexA, leading to derepression of the SOS regulon and eventually DNA repair.</text>
</comment>
<gene>
    <name evidence="12 16" type="primary">lexA</name>
    <name evidence="16" type="ORF">JG30_06950</name>
</gene>
<dbReference type="PANTHER" id="PTHR33516:SF2">
    <property type="entry name" value="LEXA REPRESSOR-RELATED"/>
    <property type="match status" value="1"/>
</dbReference>
<dbReference type="InterPro" id="IPR036286">
    <property type="entry name" value="LexA/Signal_pep-like_sf"/>
</dbReference>
<feature type="domain" description="Peptidase S24/S26A/S26B/S26C" evidence="14">
    <location>
        <begin position="85"/>
        <end position="200"/>
    </location>
</feature>
<dbReference type="InterPro" id="IPR036390">
    <property type="entry name" value="WH_DNA-bd_sf"/>
</dbReference>
<dbReference type="GO" id="GO:0006260">
    <property type="term" value="P:DNA replication"/>
    <property type="evidence" value="ECO:0007669"/>
    <property type="project" value="UniProtKB-UniRule"/>
</dbReference>
<dbReference type="InterPro" id="IPR015927">
    <property type="entry name" value="Peptidase_S24_S26A/B/C"/>
</dbReference>
<evidence type="ECO:0000313" key="17">
    <source>
        <dbReference type="Proteomes" id="UP000033558"/>
    </source>
</evidence>
<dbReference type="GO" id="GO:0003677">
    <property type="term" value="F:DNA binding"/>
    <property type="evidence" value="ECO:0007669"/>
    <property type="project" value="UniProtKB-UniRule"/>
</dbReference>
<comment type="catalytic activity">
    <reaction evidence="12">
        <text>Hydrolysis of Ala-|-Gly bond in repressor LexA.</text>
        <dbReference type="EC" id="3.4.21.88"/>
    </reaction>
</comment>
<evidence type="ECO:0000256" key="13">
    <source>
        <dbReference type="RuleBase" id="RU003991"/>
    </source>
</evidence>
<feature type="DNA-binding region" description="H-T-H motif" evidence="12">
    <location>
        <begin position="29"/>
        <end position="49"/>
    </location>
</feature>
<dbReference type="Gene3D" id="2.10.109.10">
    <property type="entry name" value="Umud Fragment, subunit A"/>
    <property type="match status" value="1"/>
</dbReference>
<evidence type="ECO:0000256" key="4">
    <source>
        <dbReference type="ARBA" id="ARBA00022763"/>
    </source>
</evidence>
<dbReference type="InterPro" id="IPR050077">
    <property type="entry name" value="LexA_repressor"/>
</dbReference>
<dbReference type="GO" id="GO:0006508">
    <property type="term" value="P:proteolysis"/>
    <property type="evidence" value="ECO:0007669"/>
    <property type="project" value="InterPro"/>
</dbReference>
<keyword evidence="17" id="KW-1185">Reference proteome</keyword>
<dbReference type="GO" id="GO:0004252">
    <property type="term" value="F:serine-type endopeptidase activity"/>
    <property type="evidence" value="ECO:0007669"/>
    <property type="project" value="UniProtKB-UniRule"/>
</dbReference>
<feature type="active site" description="For autocatalytic cleavage activity" evidence="12">
    <location>
        <position position="129"/>
    </location>
</feature>
<dbReference type="Pfam" id="PF00717">
    <property type="entry name" value="Peptidase_S24"/>
    <property type="match status" value="1"/>
</dbReference>
<evidence type="ECO:0000259" key="15">
    <source>
        <dbReference type="Pfam" id="PF01726"/>
    </source>
</evidence>
<dbReference type="GO" id="GO:0009432">
    <property type="term" value="P:SOS response"/>
    <property type="evidence" value="ECO:0007669"/>
    <property type="project" value="UniProtKB-UniRule"/>
</dbReference>
<dbReference type="HOGENOM" id="CLU_066192_45_1_9"/>
<dbReference type="GO" id="GO:0006281">
    <property type="term" value="P:DNA repair"/>
    <property type="evidence" value="ECO:0007669"/>
    <property type="project" value="UniProtKB-UniRule"/>
</dbReference>
<dbReference type="InterPro" id="IPR006200">
    <property type="entry name" value="LexA"/>
</dbReference>
<keyword evidence="11 12" id="KW-0742">SOS response</keyword>
<evidence type="ECO:0000256" key="12">
    <source>
        <dbReference type="HAMAP-Rule" id="MF_00015"/>
    </source>
</evidence>
<evidence type="ECO:0000256" key="6">
    <source>
        <dbReference type="ARBA" id="ARBA00022813"/>
    </source>
</evidence>
<keyword evidence="9 12" id="KW-0804">Transcription</keyword>
<feature type="domain" description="LexA repressor DNA-binding" evidence="15">
    <location>
        <begin position="3"/>
        <end position="66"/>
    </location>
</feature>
<evidence type="ECO:0000256" key="7">
    <source>
        <dbReference type="ARBA" id="ARBA00023015"/>
    </source>
</evidence>
<dbReference type="AlphaFoldDB" id="A0A0F4LV50"/>
<comment type="subunit">
    <text evidence="12">Homodimer.</text>
</comment>
<reference evidence="16 17" key="1">
    <citation type="submission" date="2015-01" db="EMBL/GenBank/DDBJ databases">
        <title>Comparative genomics of the lactic acid bacteria isolated from the honey bee gut.</title>
        <authorList>
            <person name="Ellegaard K.M."/>
            <person name="Tamarit D."/>
            <person name="Javelind E."/>
            <person name="Olofsson T."/>
            <person name="Andersson S.G."/>
            <person name="Vasquez A."/>
        </authorList>
    </citation>
    <scope>NUCLEOTIDE SEQUENCE [LARGE SCALE GENOMIC DNA]</scope>
    <source>
        <strain evidence="16 17">Bin4</strain>
    </source>
</reference>
<dbReference type="Pfam" id="PF01726">
    <property type="entry name" value="LexA_DNA_bind"/>
    <property type="match status" value="1"/>
</dbReference>
<dbReference type="GO" id="GO:0045892">
    <property type="term" value="P:negative regulation of DNA-templated transcription"/>
    <property type="evidence" value="ECO:0007669"/>
    <property type="project" value="UniProtKB-UniRule"/>
</dbReference>
<dbReference type="Gene3D" id="1.10.10.10">
    <property type="entry name" value="Winged helix-like DNA-binding domain superfamily/Winged helix DNA-binding domain"/>
    <property type="match status" value="1"/>
</dbReference>
<dbReference type="InterPro" id="IPR006199">
    <property type="entry name" value="LexA_DNA-bd_dom"/>
</dbReference>
<accession>A0A0F4LV50</accession>
<dbReference type="CDD" id="cd06529">
    <property type="entry name" value="S24_LexA-like"/>
    <property type="match status" value="1"/>
</dbReference>
<dbReference type="EMBL" id="JXJQ01000006">
    <property type="protein sequence ID" value="KJY62480.1"/>
    <property type="molecule type" value="Genomic_DNA"/>
</dbReference>
<feature type="active site" description="For autocatalytic cleavage activity" evidence="12">
    <location>
        <position position="167"/>
    </location>
</feature>
<dbReference type="STRING" id="1218492.JG30_06950"/>
<dbReference type="OrthoDB" id="9802364at2"/>
<evidence type="ECO:0000256" key="5">
    <source>
        <dbReference type="ARBA" id="ARBA00022801"/>
    </source>
</evidence>
<keyword evidence="7 12" id="KW-0805">Transcription regulation</keyword>
<dbReference type="RefSeq" id="WP_046316214.1">
    <property type="nucleotide sequence ID" value="NZ_JBHSZT010000001.1"/>
</dbReference>
<dbReference type="NCBIfam" id="TIGR00498">
    <property type="entry name" value="lexA"/>
    <property type="match status" value="1"/>
</dbReference>
<dbReference type="InterPro" id="IPR039418">
    <property type="entry name" value="LexA-like"/>
</dbReference>
<dbReference type="PRINTS" id="PR00726">
    <property type="entry name" value="LEXASERPTASE"/>
</dbReference>
<evidence type="ECO:0000313" key="16">
    <source>
        <dbReference type="EMBL" id="KJY62480.1"/>
    </source>
</evidence>
<dbReference type="PATRIC" id="fig|1218492.5.peg.831"/>
<keyword evidence="8 12" id="KW-0238">DNA-binding</keyword>
<dbReference type="SUPFAM" id="SSF46785">
    <property type="entry name" value="Winged helix' DNA-binding domain"/>
    <property type="match status" value="1"/>
</dbReference>
<evidence type="ECO:0000256" key="10">
    <source>
        <dbReference type="ARBA" id="ARBA00023204"/>
    </source>
</evidence>
<keyword evidence="5 12" id="KW-0378">Hydrolase</keyword>
<evidence type="ECO:0000256" key="9">
    <source>
        <dbReference type="ARBA" id="ARBA00023163"/>
    </source>
</evidence>
<keyword evidence="2 12" id="KW-0678">Repressor</keyword>
<name>A0A0F4LV50_9LACO</name>
<keyword evidence="6 12" id="KW-0068">Autocatalytic cleavage</keyword>
<evidence type="ECO:0000259" key="14">
    <source>
        <dbReference type="Pfam" id="PF00717"/>
    </source>
</evidence>
<sequence length="208" mass="22959">MSQSITAKQLEVLRCISDHVHNLGYPPTVREICQTVGLSSTSTVHGYLQRLQKRGFIQRDPTKPRTLEITKSGRQALGLTQEQIPMLGIVTAGAPILALQEQASDFFPLPPNLKVTDQNLFMLTIQGDSMINAGILDGDAVIVRQQATAENGEIVIAMNADNEATCKRFFKEAHQIRLQPENEAYEPIILPNVQILGKVVALYRATIN</sequence>
<evidence type="ECO:0000256" key="1">
    <source>
        <dbReference type="ARBA" id="ARBA00007484"/>
    </source>
</evidence>
<comment type="caution">
    <text evidence="16">The sequence shown here is derived from an EMBL/GenBank/DDBJ whole genome shotgun (WGS) entry which is preliminary data.</text>
</comment>
<evidence type="ECO:0000256" key="3">
    <source>
        <dbReference type="ARBA" id="ARBA00022705"/>
    </source>
</evidence>
<evidence type="ECO:0000256" key="2">
    <source>
        <dbReference type="ARBA" id="ARBA00022491"/>
    </source>
</evidence>
<keyword evidence="4 12" id="KW-0227">DNA damage</keyword>
<keyword evidence="10 12" id="KW-0234">DNA repair</keyword>
<dbReference type="SUPFAM" id="SSF51306">
    <property type="entry name" value="LexA/Signal peptidase"/>
    <property type="match status" value="1"/>
</dbReference>
<evidence type="ECO:0000256" key="8">
    <source>
        <dbReference type="ARBA" id="ARBA00023125"/>
    </source>
</evidence>
<proteinExistence type="inferred from homology"/>
<dbReference type="HAMAP" id="MF_00015">
    <property type="entry name" value="LexA"/>
    <property type="match status" value="1"/>
</dbReference>
<feature type="site" description="Cleavage; by autolysis" evidence="12">
    <location>
        <begin position="92"/>
        <end position="93"/>
    </location>
</feature>
<dbReference type="PANTHER" id="PTHR33516">
    <property type="entry name" value="LEXA REPRESSOR"/>
    <property type="match status" value="1"/>
</dbReference>
<dbReference type="Proteomes" id="UP000033558">
    <property type="component" value="Unassembled WGS sequence"/>
</dbReference>
<dbReference type="EC" id="3.4.21.88" evidence="12"/>
<dbReference type="InterPro" id="IPR036388">
    <property type="entry name" value="WH-like_DNA-bd_sf"/>
</dbReference>
<protein>
    <recommendedName>
        <fullName evidence="12">LexA repressor</fullName>
        <ecNumber evidence="12">3.4.21.88</ecNumber>
    </recommendedName>
</protein>
<keyword evidence="3 12" id="KW-0235">DNA replication</keyword>